<dbReference type="EMBL" id="CAEUNI010000097">
    <property type="protein sequence ID" value="CAB4372316.1"/>
    <property type="molecule type" value="Genomic_DNA"/>
</dbReference>
<keyword evidence="2" id="KW-0472">Membrane</keyword>
<evidence type="ECO:0000259" key="3">
    <source>
        <dbReference type="SMART" id="SM00894"/>
    </source>
</evidence>
<proteinExistence type="predicted"/>
<evidence type="ECO:0000256" key="1">
    <source>
        <dbReference type="SAM" id="MobiDB-lite"/>
    </source>
</evidence>
<reference evidence="4" key="1">
    <citation type="submission" date="2020-05" db="EMBL/GenBank/DDBJ databases">
        <authorList>
            <person name="Chiriac C."/>
            <person name="Salcher M."/>
            <person name="Ghai R."/>
            <person name="Kavagutti S V."/>
        </authorList>
    </citation>
    <scope>NUCLEOTIDE SEQUENCE</scope>
</reference>
<dbReference type="AlphaFoldDB" id="A0A6J6AP94"/>
<accession>A0A6J6AP94</accession>
<evidence type="ECO:0000313" key="4">
    <source>
        <dbReference type="EMBL" id="CAB4372316.1"/>
    </source>
</evidence>
<protein>
    <submittedName>
        <fullName evidence="4">Unannotated protein</fullName>
    </submittedName>
</protein>
<sequence length="330" mass="35533">MNGQISEIQAFGHRITPRTASLYEKTLSVKSLSYSLVSALVLATTTLFGVLTAPAAQAFDLPLTIAPDQLTGYERTLFKHWIDADKDKCDTRKEVLIQEAVVAPKLSGSCVFNGGKWISAYDGLVTRDSSTLDIDHMVPLSEAWRSGAWKWSPAQREAFANDLTDLRALVAVTASLNRQKSDQDPSSWLPPVDKCTYVSNWIAIKVRCSLTVDTAEANALTTLVATCNITSITAFSIPAYAVTAGITPITLSTTSEDPTPTASATAATTEPTAKPKPKVKKVKKTKKAVKYSSCAKAKAAGATPIIRSKNKTLYTLNKALDRDKDGVACE</sequence>
<name>A0A6J6AP94_9ZZZZ</name>
<dbReference type="Pfam" id="PF05901">
    <property type="entry name" value="Excalibur"/>
    <property type="match status" value="1"/>
</dbReference>
<dbReference type="PANTHER" id="PTHR24094:SF15">
    <property type="entry name" value="AMP-DEPENDENT SYNTHETASE_LIGASE DOMAIN-CONTAINING PROTEIN-RELATED"/>
    <property type="match status" value="1"/>
</dbReference>
<dbReference type="SMART" id="SM00894">
    <property type="entry name" value="Excalibur"/>
    <property type="match status" value="1"/>
</dbReference>
<evidence type="ECO:0000256" key="2">
    <source>
        <dbReference type="SAM" id="Phobius"/>
    </source>
</evidence>
<feature type="domain" description="Excalibur calcium-binding" evidence="3">
    <location>
        <begin position="290"/>
        <end position="330"/>
    </location>
</feature>
<feature type="region of interest" description="Disordered" evidence="1">
    <location>
        <begin position="253"/>
        <end position="283"/>
    </location>
</feature>
<keyword evidence="2" id="KW-0812">Transmembrane</keyword>
<gene>
    <name evidence="4" type="ORF">UFOPK4182_00830</name>
</gene>
<organism evidence="4">
    <name type="scientific">freshwater metagenome</name>
    <dbReference type="NCBI Taxonomy" id="449393"/>
    <lineage>
        <taxon>unclassified sequences</taxon>
        <taxon>metagenomes</taxon>
        <taxon>ecological metagenomes</taxon>
    </lineage>
</organism>
<dbReference type="InterPro" id="IPR008613">
    <property type="entry name" value="Excalibur_Ca-bd_domain"/>
</dbReference>
<feature type="compositionally biased region" description="Low complexity" evidence="1">
    <location>
        <begin position="253"/>
        <end position="272"/>
    </location>
</feature>
<dbReference type="InterPro" id="IPR011089">
    <property type="entry name" value="GmrSD_C"/>
</dbReference>
<feature type="transmembrane region" description="Helical" evidence="2">
    <location>
        <begin position="32"/>
        <end position="53"/>
    </location>
</feature>
<dbReference type="Pfam" id="PF07510">
    <property type="entry name" value="GmrSD_C"/>
    <property type="match status" value="1"/>
</dbReference>
<dbReference type="PANTHER" id="PTHR24094">
    <property type="entry name" value="SECRETED PROTEIN"/>
    <property type="match status" value="1"/>
</dbReference>
<keyword evidence="2" id="KW-1133">Transmembrane helix</keyword>